<sequence length="122" mass="14192">MRVQSTGYGNSVFDVKREFQDSRRKTRKLIAYFILSAIVFYIIRFVLELNSMVFVDMVHKMLNGESVDFNFAYMLDQAKSNQVVAFLISVYYLIEKSVFSLKEFLLGLFSRFVDVVGKGIEN</sequence>
<evidence type="ECO:0000313" key="2">
    <source>
        <dbReference type="EMBL" id="APB62569.1"/>
    </source>
</evidence>
<keyword evidence="1" id="KW-1133">Transmembrane helix</keyword>
<reference evidence="2" key="1">
    <citation type="journal article" date="2017" name="Front. Microbiol.">
        <title>Identification of Novel Conjugative Plasmids with Multiple Copies of fosB that Confer High-Level Fosfomycin Resistance to Vancomycin-Resistant Enterococci.</title>
        <authorList>
            <person name="Sun L."/>
            <person name="Zhang P."/>
            <person name="Qu T."/>
            <person name="Chen Y."/>
            <person name="Hua X."/>
            <person name="Shi K."/>
            <person name="Yu Y."/>
        </authorList>
    </citation>
    <scope>NUCLEOTIDE SEQUENCE</scope>
    <source>
        <strain evidence="2">19081</strain>
        <plasmid evidence="2">pEA19081</plasmid>
    </source>
</reference>
<geneLocation type="plasmid" evidence="2">
    <name>pEA19081</name>
</geneLocation>
<dbReference type="RefSeq" id="WP_010724469.1">
    <property type="nucleotide sequence ID" value="NZ_KX976485.1"/>
</dbReference>
<keyword evidence="1" id="KW-0812">Transmembrane</keyword>
<organism evidence="2">
    <name type="scientific">Enterococcus avium</name>
    <name type="common">Streptococcus avium</name>
    <dbReference type="NCBI Taxonomy" id="33945"/>
    <lineage>
        <taxon>Bacteria</taxon>
        <taxon>Bacillati</taxon>
        <taxon>Bacillota</taxon>
        <taxon>Bacilli</taxon>
        <taxon>Lactobacillales</taxon>
        <taxon>Enterococcaceae</taxon>
        <taxon>Enterococcus</taxon>
    </lineage>
</organism>
<gene>
    <name evidence="2" type="ORF">pEA19081_p73</name>
</gene>
<evidence type="ECO:0000256" key="1">
    <source>
        <dbReference type="SAM" id="Phobius"/>
    </source>
</evidence>
<keyword evidence="2" id="KW-0614">Plasmid</keyword>
<dbReference type="EMBL" id="KX976485">
    <property type="protein sequence ID" value="APB62569.1"/>
    <property type="molecule type" value="Genomic_DNA"/>
</dbReference>
<accession>A0A286Q5P1</accession>
<keyword evidence="1" id="KW-0472">Membrane</keyword>
<protein>
    <submittedName>
        <fullName evidence="2">Uncharacterized protein</fullName>
    </submittedName>
</protein>
<name>A0A286Q5P1_ENTAV</name>
<feature type="transmembrane region" description="Helical" evidence="1">
    <location>
        <begin position="29"/>
        <end position="47"/>
    </location>
</feature>
<dbReference type="AlphaFoldDB" id="A0A286Q5P1"/>
<proteinExistence type="predicted"/>